<feature type="compositionally biased region" description="Pro residues" evidence="1">
    <location>
        <begin position="95"/>
        <end position="106"/>
    </location>
</feature>
<gene>
    <name evidence="3" type="ORF">LKA5_01</name>
</gene>
<protein>
    <recommendedName>
        <fullName evidence="2">DUF7740 domain-containing protein</fullName>
    </recommendedName>
</protein>
<reference evidence="3 4" key="1">
    <citation type="submission" date="2013-04" db="EMBL/GenBank/DDBJ databases">
        <title>Complete genome sequence of F116-like bacteriophages.</title>
        <authorList>
            <person name="Lammens E.A."/>
            <person name="Lavigne R."/>
        </authorList>
    </citation>
    <scope>NUCLEOTIDE SEQUENCE [LARGE SCALE GENOMIC DNA]</scope>
    <source>
        <strain evidence="3">LKA5</strain>
    </source>
</reference>
<evidence type="ECO:0000256" key="1">
    <source>
        <dbReference type="SAM" id="MobiDB-lite"/>
    </source>
</evidence>
<dbReference type="EMBL" id="KC900378">
    <property type="protein sequence ID" value="AGR46354.1"/>
    <property type="molecule type" value="Genomic_DNA"/>
</dbReference>
<evidence type="ECO:0000259" key="2">
    <source>
        <dbReference type="Pfam" id="PF24886"/>
    </source>
</evidence>
<feature type="region of interest" description="Disordered" evidence="1">
    <location>
        <begin position="92"/>
        <end position="143"/>
    </location>
</feature>
<dbReference type="InterPro" id="IPR056642">
    <property type="entry name" value="DUF7740"/>
</dbReference>
<keyword evidence="4" id="KW-1185">Reference proteome</keyword>
<organism evidence="3 4">
    <name type="scientific">Pseudomonas phage LKA5</name>
    <dbReference type="NCBI Taxonomy" id="1327940"/>
    <lineage>
        <taxon>Viruses</taxon>
        <taxon>Duplodnaviria</taxon>
        <taxon>Heunggongvirae</taxon>
        <taxon>Uroviricota</taxon>
        <taxon>Caudoviricetes</taxon>
        <taxon>Hollowayvirus</taxon>
        <taxon>Hollowayvirus LKA5</taxon>
    </lineage>
</organism>
<accession>A0A0U1VZL0</accession>
<evidence type="ECO:0000313" key="3">
    <source>
        <dbReference type="EMBL" id="AGR46354.1"/>
    </source>
</evidence>
<name>A0A0U1VZL0_9CAUD</name>
<evidence type="ECO:0000313" key="4">
    <source>
        <dbReference type="Proteomes" id="UP000225231"/>
    </source>
</evidence>
<dbReference type="Proteomes" id="UP000225231">
    <property type="component" value="Segment"/>
</dbReference>
<feature type="domain" description="DUF7740" evidence="2">
    <location>
        <begin position="21"/>
        <end position="78"/>
    </location>
</feature>
<sequence>MKQKPGIALPRWLLRTTTMQMHSVDVVLVMALVLQHHGTADAVRRAAGQLRDRVCAEHRPKMTALMRMQDDAAALQVALNIVQRATDALGILPGTPFPARPSPSESPPDQGHMPAKAGPVTGERRNPNRRTRPNELPPFARCR</sequence>
<proteinExistence type="predicted"/>
<dbReference type="Pfam" id="PF24886">
    <property type="entry name" value="DUF7740"/>
    <property type="match status" value="1"/>
</dbReference>